<reference evidence="7 8" key="1">
    <citation type="journal article" date="2017" name="Biotechnol. Biofuels">
        <title>Differential beta-glucosidase expression as a function of carbon source availability in Talaromyces amestolkiae: a genomic and proteomic approach.</title>
        <authorList>
            <person name="de Eugenio L.I."/>
            <person name="Mendez-Liter J.A."/>
            <person name="Nieto-Dominguez M."/>
            <person name="Alonso L."/>
            <person name="Gil-Munoz J."/>
            <person name="Barriuso J."/>
            <person name="Prieto A."/>
            <person name="Martinez M.J."/>
        </authorList>
    </citation>
    <scope>NUCLEOTIDE SEQUENCE [LARGE SCALE GENOMIC DNA]</scope>
    <source>
        <strain evidence="7 8">CIB</strain>
    </source>
</reference>
<dbReference type="Pfam" id="PF00172">
    <property type="entry name" value="Zn_clus"/>
    <property type="match status" value="1"/>
</dbReference>
<dbReference type="OrthoDB" id="416217at2759"/>
<feature type="region of interest" description="Disordered" evidence="5">
    <location>
        <begin position="16"/>
        <end position="36"/>
    </location>
</feature>
<dbReference type="InterPro" id="IPR001138">
    <property type="entry name" value="Zn2Cys6_DnaBD"/>
</dbReference>
<dbReference type="PANTHER" id="PTHR47784:SF5">
    <property type="entry name" value="STEROL UPTAKE CONTROL PROTEIN 2"/>
    <property type="match status" value="1"/>
</dbReference>
<keyword evidence="1" id="KW-0805">Transcription regulation</keyword>
<evidence type="ECO:0000256" key="5">
    <source>
        <dbReference type="SAM" id="MobiDB-lite"/>
    </source>
</evidence>
<dbReference type="Gene3D" id="4.10.240.10">
    <property type="entry name" value="Zn(2)-C6 fungal-type DNA-binding domain"/>
    <property type="match status" value="1"/>
</dbReference>
<evidence type="ECO:0000256" key="3">
    <source>
        <dbReference type="ARBA" id="ARBA00023163"/>
    </source>
</evidence>
<organism evidence="7 8">
    <name type="scientific">Talaromyces amestolkiae</name>
    <dbReference type="NCBI Taxonomy" id="1196081"/>
    <lineage>
        <taxon>Eukaryota</taxon>
        <taxon>Fungi</taxon>
        <taxon>Dikarya</taxon>
        <taxon>Ascomycota</taxon>
        <taxon>Pezizomycotina</taxon>
        <taxon>Eurotiomycetes</taxon>
        <taxon>Eurotiomycetidae</taxon>
        <taxon>Eurotiales</taxon>
        <taxon>Trichocomaceae</taxon>
        <taxon>Talaromyces</taxon>
        <taxon>Talaromyces sect. Talaromyces</taxon>
    </lineage>
</organism>
<dbReference type="AlphaFoldDB" id="A0A364L6Y3"/>
<dbReference type="RefSeq" id="XP_040735976.1">
    <property type="nucleotide sequence ID" value="XM_040880172.1"/>
</dbReference>
<dbReference type="SUPFAM" id="SSF57701">
    <property type="entry name" value="Zn2/Cys6 DNA-binding domain"/>
    <property type="match status" value="1"/>
</dbReference>
<evidence type="ECO:0000313" key="7">
    <source>
        <dbReference type="EMBL" id="RAO71461.1"/>
    </source>
</evidence>
<evidence type="ECO:0000256" key="2">
    <source>
        <dbReference type="ARBA" id="ARBA00023125"/>
    </source>
</evidence>
<gene>
    <name evidence="7" type="ORF">BHQ10_007473</name>
</gene>
<dbReference type="PANTHER" id="PTHR47784">
    <property type="entry name" value="STEROL UPTAKE CONTROL PROTEIN 2"/>
    <property type="match status" value="1"/>
</dbReference>
<dbReference type="PROSITE" id="PS00463">
    <property type="entry name" value="ZN2_CY6_FUNGAL_1"/>
    <property type="match status" value="1"/>
</dbReference>
<dbReference type="InterPro" id="IPR036864">
    <property type="entry name" value="Zn2-C6_fun-type_DNA-bd_sf"/>
</dbReference>
<dbReference type="GeneID" id="63796688"/>
<name>A0A364L6Y3_TALAM</name>
<comment type="caution">
    <text evidence="7">The sequence shown here is derived from an EMBL/GenBank/DDBJ whole genome shotgun (WGS) entry which is preliminary data.</text>
</comment>
<dbReference type="InterPro" id="IPR021858">
    <property type="entry name" value="Fun_TF"/>
</dbReference>
<dbReference type="InterPro" id="IPR053157">
    <property type="entry name" value="Sterol_Uptake_Regulator"/>
</dbReference>
<keyword evidence="8" id="KW-1185">Reference proteome</keyword>
<feature type="domain" description="Zn(2)-C6 fungal-type" evidence="6">
    <location>
        <begin position="39"/>
        <end position="66"/>
    </location>
</feature>
<sequence length="479" mass="54538">MSTFANSVLVQTGQGSTLQTTGAFDNPRKKRPHSKSRRGCVACKRRRVKCDERSPCSSCIKRNIQCLQPSHLHIIGTSLSTANAHLKMDTNPTISLLHLELFHHWDTQTRSTLAFTQIWPVVMQRAFHEEFIMSAILCVAALHLVSLRPADRKYAHASMHLTVKTAQLFRRNLSRAFTKHNCEALMGAALLINYISWSDVGFLMDNDDDDDDDDASKSKRGLRLEQDQLFLMSPGIVRVWFAAVPVFIDEGSVFVQLLTRDTRGSLERALVERGENPERFVEPFMNMWDDELSQVRGADETRVDGPTSYAWRFLRGLERNLLPCRGNSAYDGGHNEQNGMVYLKDTVTKLTAQSMSLHESSLHSARESFKYIIRRLSPLLCCIALLESTTQTDPIIDSCATDIEQLVYGFPILCCGPFAELVTRKDSRALVFLFHFYWAVRVLLEERCWWAATRSRLMEKAILKELEARGIDMEAIMIR</sequence>
<dbReference type="CDD" id="cd00067">
    <property type="entry name" value="GAL4"/>
    <property type="match status" value="1"/>
</dbReference>
<dbReference type="PROSITE" id="PS50048">
    <property type="entry name" value="ZN2_CY6_FUNGAL_2"/>
    <property type="match status" value="1"/>
</dbReference>
<dbReference type="GO" id="GO:0008270">
    <property type="term" value="F:zinc ion binding"/>
    <property type="evidence" value="ECO:0007669"/>
    <property type="project" value="InterPro"/>
</dbReference>
<evidence type="ECO:0000313" key="8">
    <source>
        <dbReference type="Proteomes" id="UP000249363"/>
    </source>
</evidence>
<protein>
    <recommendedName>
        <fullName evidence="6">Zn(2)-C6 fungal-type domain-containing protein</fullName>
    </recommendedName>
</protein>
<dbReference type="STRING" id="1196081.A0A364L6Y3"/>
<evidence type="ECO:0000256" key="4">
    <source>
        <dbReference type="ARBA" id="ARBA00023242"/>
    </source>
</evidence>
<keyword evidence="2" id="KW-0238">DNA-binding</keyword>
<dbReference type="GO" id="GO:0003677">
    <property type="term" value="F:DNA binding"/>
    <property type="evidence" value="ECO:0007669"/>
    <property type="project" value="UniProtKB-KW"/>
</dbReference>
<keyword evidence="4" id="KW-0539">Nucleus</keyword>
<proteinExistence type="predicted"/>
<dbReference type="SMART" id="SM00066">
    <property type="entry name" value="GAL4"/>
    <property type="match status" value="1"/>
</dbReference>
<keyword evidence="3" id="KW-0804">Transcription</keyword>
<dbReference type="Proteomes" id="UP000249363">
    <property type="component" value="Unassembled WGS sequence"/>
</dbReference>
<dbReference type="EMBL" id="MIKG01000015">
    <property type="protein sequence ID" value="RAO71461.1"/>
    <property type="molecule type" value="Genomic_DNA"/>
</dbReference>
<evidence type="ECO:0000259" key="6">
    <source>
        <dbReference type="PROSITE" id="PS50048"/>
    </source>
</evidence>
<accession>A0A364L6Y3</accession>
<dbReference type="Pfam" id="PF11951">
    <property type="entry name" value="Fungal_trans_2"/>
    <property type="match status" value="1"/>
</dbReference>
<evidence type="ECO:0000256" key="1">
    <source>
        <dbReference type="ARBA" id="ARBA00023015"/>
    </source>
</evidence>
<dbReference type="GO" id="GO:0001228">
    <property type="term" value="F:DNA-binding transcription activator activity, RNA polymerase II-specific"/>
    <property type="evidence" value="ECO:0007669"/>
    <property type="project" value="TreeGrafter"/>
</dbReference>